<dbReference type="Proteomes" id="UP000004947">
    <property type="component" value="Unassembled WGS sequence"/>
</dbReference>
<protein>
    <submittedName>
        <fullName evidence="1">Uncharacterized protein</fullName>
    </submittedName>
</protein>
<dbReference type="STRING" id="313628.LNTAR_23574"/>
<keyword evidence="2" id="KW-1185">Reference proteome</keyword>
<evidence type="ECO:0000313" key="2">
    <source>
        <dbReference type="Proteomes" id="UP000004947"/>
    </source>
</evidence>
<comment type="caution">
    <text evidence="1">The sequence shown here is derived from an EMBL/GenBank/DDBJ whole genome shotgun (WGS) entry which is preliminary data.</text>
</comment>
<dbReference type="RefSeq" id="WP_007280658.1">
    <property type="nucleotide sequence ID" value="NZ_ABCK01000028.1"/>
</dbReference>
<accession>A6DS42</accession>
<name>A6DS42_9BACT</name>
<organism evidence="1 2">
    <name type="scientific">Lentisphaera araneosa HTCC2155</name>
    <dbReference type="NCBI Taxonomy" id="313628"/>
    <lineage>
        <taxon>Bacteria</taxon>
        <taxon>Pseudomonadati</taxon>
        <taxon>Lentisphaerota</taxon>
        <taxon>Lentisphaeria</taxon>
        <taxon>Lentisphaerales</taxon>
        <taxon>Lentisphaeraceae</taxon>
        <taxon>Lentisphaera</taxon>
    </lineage>
</organism>
<proteinExistence type="predicted"/>
<evidence type="ECO:0000313" key="1">
    <source>
        <dbReference type="EMBL" id="EDM25502.1"/>
    </source>
</evidence>
<dbReference type="AlphaFoldDB" id="A6DS42"/>
<dbReference type="EMBL" id="ABCK01000028">
    <property type="protein sequence ID" value="EDM25502.1"/>
    <property type="molecule type" value="Genomic_DNA"/>
</dbReference>
<reference evidence="1 2" key="1">
    <citation type="journal article" date="2010" name="J. Bacteriol.">
        <title>Genome sequence of Lentisphaera araneosa HTCC2155T, the type species of the order Lentisphaerales in the phylum Lentisphaerae.</title>
        <authorList>
            <person name="Thrash J.C."/>
            <person name="Cho J.C."/>
            <person name="Vergin K.L."/>
            <person name="Morris R.M."/>
            <person name="Giovannoni S.J."/>
        </authorList>
    </citation>
    <scope>NUCLEOTIDE SEQUENCE [LARGE SCALE GENOMIC DNA]</scope>
    <source>
        <strain evidence="1 2">HTCC2155</strain>
    </source>
</reference>
<sequence>MTNFEEKLFLALGLALLIGLAYFIQTSKKRKLFKAIKSNAEKGDLREALVSVYLWLKEKDSSNEIYSLKILMRDKKNKALCSQILALQYAIINKRNFNCELLIQELKQYK</sequence>
<gene>
    <name evidence="1" type="ORF">LNTAR_23574</name>
</gene>